<evidence type="ECO:0000313" key="5">
    <source>
        <dbReference type="Proteomes" id="UP000064029"/>
    </source>
</evidence>
<keyword evidence="4" id="KW-0969">Cilium</keyword>
<dbReference type="RefSeq" id="WP_059750481.1">
    <property type="nucleotide sequence ID" value="NZ_CP013415.1"/>
</dbReference>
<dbReference type="Pfam" id="PF06429">
    <property type="entry name" value="Flg_bbr_C"/>
    <property type="match status" value="1"/>
</dbReference>
<dbReference type="InterPro" id="IPR006299">
    <property type="entry name" value="FlgC"/>
</dbReference>
<proteinExistence type="inferred from homology"/>
<evidence type="ECO:0000313" key="4">
    <source>
        <dbReference type="EMBL" id="KVG71120.1"/>
    </source>
</evidence>
<organism evidence="4 5">
    <name type="scientific">Burkholderia ubonensis</name>
    <dbReference type="NCBI Taxonomy" id="101571"/>
    <lineage>
        <taxon>Bacteria</taxon>
        <taxon>Pseudomonadati</taxon>
        <taxon>Pseudomonadota</taxon>
        <taxon>Betaproteobacteria</taxon>
        <taxon>Burkholderiales</taxon>
        <taxon>Burkholderiaceae</taxon>
        <taxon>Burkholderia</taxon>
        <taxon>Burkholderia cepacia complex</taxon>
    </lineage>
</organism>
<dbReference type="OrthoDB" id="9794148at2"/>
<feature type="domain" description="Flagellar basal-body/hook protein C-terminal" evidence="3">
    <location>
        <begin position="94"/>
        <end position="139"/>
    </location>
</feature>
<keyword evidence="4" id="KW-0282">Flagellum</keyword>
<comment type="subunit">
    <text evidence="2">The basal body constitutes a major portion of the flagellar organelle and consists of four rings (L,P,S, and M) mounted on a central rod. The rod consists of about 26 subunits of FlgG in the distal portion, and FlgB, FlgC and FlgF are thought to build up the proximal portion of the rod with about 6 subunits each.</text>
</comment>
<protein>
    <recommendedName>
        <fullName evidence="2">Flagellar basal-body rod protein FlgC</fullName>
    </recommendedName>
</protein>
<dbReference type="NCBIfam" id="TIGR01395">
    <property type="entry name" value="FlgC"/>
    <property type="match status" value="1"/>
</dbReference>
<dbReference type="GO" id="GO:0030694">
    <property type="term" value="C:bacterial-type flagellum basal body, rod"/>
    <property type="evidence" value="ECO:0007669"/>
    <property type="project" value="UniProtKB-UniRule"/>
</dbReference>
<gene>
    <name evidence="4" type="ORF">WJ33_21245</name>
</gene>
<evidence type="ECO:0000256" key="1">
    <source>
        <dbReference type="ARBA" id="ARBA00009677"/>
    </source>
</evidence>
<dbReference type="GO" id="GO:0071973">
    <property type="term" value="P:bacterial-type flagellum-dependent cell motility"/>
    <property type="evidence" value="ECO:0007669"/>
    <property type="project" value="UniProtKB-UniRule"/>
</dbReference>
<dbReference type="InterPro" id="IPR010930">
    <property type="entry name" value="Flg_bb/hook_C_dom"/>
</dbReference>
<comment type="caution">
    <text evidence="4">The sequence shown here is derived from an EMBL/GenBank/DDBJ whole genome shotgun (WGS) entry which is preliminary data.</text>
</comment>
<keyword evidence="2" id="KW-0975">Bacterial flagellum</keyword>
<comment type="similarity">
    <text evidence="1">Belongs to the flagella basal body rod proteins family.</text>
</comment>
<reference evidence="4 5" key="1">
    <citation type="submission" date="2015-11" db="EMBL/GenBank/DDBJ databases">
        <title>Expanding the genomic diversity of Burkholderia species for the development of highly accurate diagnostics.</title>
        <authorList>
            <person name="Sahl J."/>
            <person name="Keim P."/>
            <person name="Wagner D."/>
        </authorList>
    </citation>
    <scope>NUCLEOTIDE SEQUENCE [LARGE SCALE GENOMIC DNA]</scope>
    <source>
        <strain evidence="4 5">MSMB2036</strain>
    </source>
</reference>
<comment type="subcellular location">
    <subcellularLocation>
        <location evidence="2">Bacterial flagellum basal body</location>
    </subcellularLocation>
</comment>
<dbReference type="Proteomes" id="UP000064029">
    <property type="component" value="Unassembled WGS sequence"/>
</dbReference>
<evidence type="ECO:0000259" key="3">
    <source>
        <dbReference type="Pfam" id="PF06429"/>
    </source>
</evidence>
<dbReference type="EMBL" id="LOXM01000073">
    <property type="protein sequence ID" value="KVG71120.1"/>
    <property type="molecule type" value="Genomic_DNA"/>
</dbReference>
<name>A0A118HVH4_9BURK</name>
<evidence type="ECO:0000256" key="2">
    <source>
        <dbReference type="RuleBase" id="RU362062"/>
    </source>
</evidence>
<dbReference type="AlphaFoldDB" id="A0A118HVH4"/>
<keyword evidence="4" id="KW-0966">Cell projection</keyword>
<sequence length="142" mass="15486">MNLFEISRSALDVEWQRVTVVAQNLANAGTTRTAMGEVYRPMRLVSGPRIGQTSLPAHGAGFIQELDGVEVYGVEATTDAPRKVYEPGHPHADAQGYVSYPAMDHAAEMALMVKSSRIYEANVAMLTTARAMYMRALNIGAR</sequence>
<accession>A0A118HVH4</accession>